<sequence length="44" mass="5137">LHHLHLIYLHHKSHHVHDTVNDRGEQTDPNNVIFENASYSPSEP</sequence>
<evidence type="ECO:0000313" key="2">
    <source>
        <dbReference type="EMBL" id="KEQ02158.1"/>
    </source>
</evidence>
<evidence type="ECO:0000313" key="3">
    <source>
        <dbReference type="Proteomes" id="UP000027644"/>
    </source>
</evidence>
<comment type="caution">
    <text evidence="2">The sequence shown here is derived from an EMBL/GenBank/DDBJ whole genome shotgun (WGS) entry which is preliminary data.</text>
</comment>
<feature type="non-terminal residue" evidence="2">
    <location>
        <position position="1"/>
    </location>
</feature>
<dbReference type="GO" id="GO:0008168">
    <property type="term" value="F:methyltransferase activity"/>
    <property type="evidence" value="ECO:0007669"/>
    <property type="project" value="UniProtKB-KW"/>
</dbReference>
<dbReference type="Proteomes" id="UP000027644">
    <property type="component" value="Unassembled WGS sequence"/>
</dbReference>
<dbReference type="AlphaFoldDB" id="A0A074V9S2"/>
<dbReference type="GO" id="GO:0032259">
    <property type="term" value="P:methylation"/>
    <property type="evidence" value="ECO:0007669"/>
    <property type="project" value="UniProtKB-KW"/>
</dbReference>
<feature type="compositionally biased region" description="Basic and acidic residues" evidence="1">
    <location>
        <begin position="16"/>
        <end position="26"/>
    </location>
</feature>
<accession>A0A074V9S2</accession>
<dbReference type="EMBL" id="AVQL01000056">
    <property type="protein sequence ID" value="KEQ02158.1"/>
    <property type="molecule type" value="Genomic_DNA"/>
</dbReference>
<organism evidence="2 3">
    <name type="scientific">Snodgrassella alvi SCGC AB-598-J21</name>
    <dbReference type="NCBI Taxonomy" id="1385367"/>
    <lineage>
        <taxon>Bacteria</taxon>
        <taxon>Pseudomonadati</taxon>
        <taxon>Pseudomonadota</taxon>
        <taxon>Betaproteobacteria</taxon>
        <taxon>Neisseriales</taxon>
        <taxon>Neisseriaceae</taxon>
        <taxon>Snodgrassella</taxon>
    </lineage>
</organism>
<name>A0A074V9S2_9NEIS</name>
<keyword evidence="2" id="KW-0808">Transferase</keyword>
<feature type="region of interest" description="Disordered" evidence="1">
    <location>
        <begin position="13"/>
        <end position="44"/>
    </location>
</feature>
<evidence type="ECO:0000256" key="1">
    <source>
        <dbReference type="SAM" id="MobiDB-lite"/>
    </source>
</evidence>
<proteinExistence type="predicted"/>
<reference evidence="2 3" key="1">
    <citation type="journal article" date="2014" name="PLoS Genet.">
        <title>Hidden diversity in honey bee gut symbionts detected by single-cell genomics.</title>
        <authorList>
            <person name="Engel P."/>
            <person name="Stepanauskas R."/>
            <person name="Moran N."/>
        </authorList>
    </citation>
    <scope>NUCLEOTIDE SEQUENCE [LARGE SCALE GENOMIC DNA]</scope>
    <source>
        <strain evidence="2 3">SCGC AB-598-J21</strain>
    </source>
</reference>
<gene>
    <name evidence="2" type="ORF">SASC598J21_000580</name>
</gene>
<protein>
    <submittedName>
        <fullName evidence="2">Putative AdoMet-dependent methyltransferase</fullName>
    </submittedName>
</protein>
<keyword evidence="2" id="KW-0489">Methyltransferase</keyword>